<evidence type="ECO:0000259" key="3">
    <source>
        <dbReference type="Pfam" id="PF00534"/>
    </source>
</evidence>
<dbReference type="PANTHER" id="PTHR12526">
    <property type="entry name" value="GLYCOSYLTRANSFERASE"/>
    <property type="match status" value="1"/>
</dbReference>
<reference evidence="4 5" key="1">
    <citation type="submission" date="2016-12" db="EMBL/GenBank/DDBJ databases">
        <title>The draft genome sequence of Actinophytocola sp. 11-183.</title>
        <authorList>
            <person name="Wang W."/>
            <person name="Yuan L."/>
        </authorList>
    </citation>
    <scope>NUCLEOTIDE SEQUENCE [LARGE SCALE GENOMIC DNA]</scope>
    <source>
        <strain evidence="4 5">11-183</strain>
    </source>
</reference>
<dbReference type="InterPro" id="IPR001296">
    <property type="entry name" value="Glyco_trans_1"/>
</dbReference>
<dbReference type="CDD" id="cd03801">
    <property type="entry name" value="GT4_PimA-like"/>
    <property type="match status" value="1"/>
</dbReference>
<proteinExistence type="predicted"/>
<organism evidence="4 5">
    <name type="scientific">Actinophytocola xanthii</name>
    <dbReference type="NCBI Taxonomy" id="1912961"/>
    <lineage>
        <taxon>Bacteria</taxon>
        <taxon>Bacillati</taxon>
        <taxon>Actinomycetota</taxon>
        <taxon>Actinomycetes</taxon>
        <taxon>Pseudonocardiales</taxon>
        <taxon>Pseudonocardiaceae</taxon>
    </lineage>
</organism>
<evidence type="ECO:0000256" key="1">
    <source>
        <dbReference type="ARBA" id="ARBA00022676"/>
    </source>
</evidence>
<feature type="domain" description="Glycosyl transferase family 1" evidence="3">
    <location>
        <begin position="173"/>
        <end position="338"/>
    </location>
</feature>
<comment type="caution">
    <text evidence="4">The sequence shown here is derived from an EMBL/GenBank/DDBJ whole genome shotgun (WGS) entry which is preliminary data.</text>
</comment>
<dbReference type="STRING" id="1912961.BU204_12960"/>
<dbReference type="EMBL" id="MSIE01000020">
    <property type="protein sequence ID" value="OLF17160.1"/>
    <property type="molecule type" value="Genomic_DNA"/>
</dbReference>
<keyword evidence="2 4" id="KW-0808">Transferase</keyword>
<name>A0A1Q8CS42_9PSEU</name>
<keyword evidence="5" id="KW-1185">Reference proteome</keyword>
<gene>
    <name evidence="4" type="ORF">BU204_12960</name>
</gene>
<dbReference type="RefSeq" id="WP_075125898.1">
    <property type="nucleotide sequence ID" value="NZ_MSIE01000020.1"/>
</dbReference>
<dbReference type="PANTHER" id="PTHR12526:SF510">
    <property type="entry name" value="D-INOSITOL 3-PHOSPHATE GLYCOSYLTRANSFERASE"/>
    <property type="match status" value="1"/>
</dbReference>
<evidence type="ECO:0000256" key="2">
    <source>
        <dbReference type="ARBA" id="ARBA00022679"/>
    </source>
</evidence>
<evidence type="ECO:0000313" key="5">
    <source>
        <dbReference type="Proteomes" id="UP000185596"/>
    </source>
</evidence>
<dbReference type="Gene3D" id="3.40.50.2000">
    <property type="entry name" value="Glycogen Phosphorylase B"/>
    <property type="match status" value="2"/>
</dbReference>
<evidence type="ECO:0000313" key="4">
    <source>
        <dbReference type="EMBL" id="OLF17160.1"/>
    </source>
</evidence>
<accession>A0A1Q8CS42</accession>
<keyword evidence="1" id="KW-0328">Glycosyltransferase</keyword>
<dbReference type="Pfam" id="PF00534">
    <property type="entry name" value="Glycos_transf_1"/>
    <property type="match status" value="1"/>
</dbReference>
<sequence length="363" mass="38813">MTATPTGSGPVVDLILPADAGEVSFASGGSIYDQRMCELLGLRAVPVSGEWPTPDTASRVALDHALGAVPDGAVVLVDGLVACGVPAVVVPHARRLRLAVLLHLPLGDETGLPLDRAAHLDGLERETLREAFAVIATSPWAQRRLIGLHRLEADRVHVVEPGTDPAPRARGGDGTRLLCPASVTPRKGQDLLVEALAEVADLPFTCDLVGSVDRDPEYVDRVRRLVADHGLADRVRLTGPMAPLPDARLAELFDRADLVVLPSRRETFGMVVTEALARAVPVLTTAVDALPETLGHSPGGEVPGILVPPEDPHALAEALRRWLTEPWLRDRLRAAADKRELDGWETAAARLSAVLERLRGEAW</sequence>
<dbReference type="GO" id="GO:0016757">
    <property type="term" value="F:glycosyltransferase activity"/>
    <property type="evidence" value="ECO:0007669"/>
    <property type="project" value="UniProtKB-KW"/>
</dbReference>
<dbReference type="AlphaFoldDB" id="A0A1Q8CS42"/>
<protein>
    <submittedName>
        <fullName evidence="4">Glycosyl transferase</fullName>
    </submittedName>
</protein>
<dbReference type="Proteomes" id="UP000185596">
    <property type="component" value="Unassembled WGS sequence"/>
</dbReference>
<dbReference type="SUPFAM" id="SSF53756">
    <property type="entry name" value="UDP-Glycosyltransferase/glycogen phosphorylase"/>
    <property type="match status" value="1"/>
</dbReference>